<dbReference type="SUPFAM" id="SSF52794">
    <property type="entry name" value="PTS system IIB component-like"/>
    <property type="match status" value="1"/>
</dbReference>
<dbReference type="OrthoDB" id="9808134at2"/>
<dbReference type="KEGG" id="ble:BleG1_0442"/>
<evidence type="ECO:0000256" key="5">
    <source>
        <dbReference type="ARBA" id="ARBA00022683"/>
    </source>
</evidence>
<feature type="modified residue" description="Phosphocysteine; by EIIA" evidence="7">
    <location>
        <position position="7"/>
    </location>
</feature>
<dbReference type="EMBL" id="CP003923">
    <property type="protein sequence ID" value="AIC93050.1"/>
    <property type="molecule type" value="Genomic_DNA"/>
</dbReference>
<dbReference type="InterPro" id="IPR036095">
    <property type="entry name" value="PTS_EIIB-like_sf"/>
</dbReference>
<dbReference type="GO" id="GO:0009401">
    <property type="term" value="P:phosphoenolpyruvate-dependent sugar phosphotransferase system"/>
    <property type="evidence" value="ECO:0007669"/>
    <property type="project" value="UniProtKB-KW"/>
</dbReference>
<evidence type="ECO:0000256" key="2">
    <source>
        <dbReference type="ARBA" id="ARBA00022553"/>
    </source>
</evidence>
<dbReference type="HOGENOM" id="CLU_147323_2_1_9"/>
<evidence type="ECO:0000313" key="9">
    <source>
        <dbReference type="EMBL" id="AIC93050.1"/>
    </source>
</evidence>
<dbReference type="Pfam" id="PF02302">
    <property type="entry name" value="PTS_IIB"/>
    <property type="match status" value="1"/>
</dbReference>
<dbReference type="PANTHER" id="PTHR34581:SF2">
    <property type="entry name" value="PTS SYSTEM N,N'-DIACETYLCHITOBIOSE-SPECIFIC EIIB COMPONENT"/>
    <property type="match status" value="1"/>
</dbReference>
<dbReference type="PANTHER" id="PTHR34581">
    <property type="entry name" value="PTS SYSTEM N,N'-DIACETYLCHITOBIOSE-SPECIFIC EIIB COMPONENT"/>
    <property type="match status" value="1"/>
</dbReference>
<evidence type="ECO:0000313" key="10">
    <source>
        <dbReference type="Proteomes" id="UP000027142"/>
    </source>
</evidence>
<dbReference type="GO" id="GO:0016301">
    <property type="term" value="F:kinase activity"/>
    <property type="evidence" value="ECO:0007669"/>
    <property type="project" value="UniProtKB-KW"/>
</dbReference>
<dbReference type="STRING" id="1246626.BleG1_0442"/>
<feature type="domain" description="PTS EIIB type-3" evidence="8">
    <location>
        <begin position="1"/>
        <end position="102"/>
    </location>
</feature>
<dbReference type="PROSITE" id="PS51100">
    <property type="entry name" value="PTS_EIIB_TYPE_3"/>
    <property type="match status" value="1"/>
</dbReference>
<evidence type="ECO:0000256" key="4">
    <source>
        <dbReference type="ARBA" id="ARBA00022679"/>
    </source>
</evidence>
<keyword evidence="5" id="KW-0598">Phosphotransferase system</keyword>
<dbReference type="GO" id="GO:0008982">
    <property type="term" value="F:protein-N(PI)-phosphohistidine-sugar phosphotransferase activity"/>
    <property type="evidence" value="ECO:0007669"/>
    <property type="project" value="InterPro"/>
</dbReference>
<evidence type="ECO:0000256" key="6">
    <source>
        <dbReference type="ARBA" id="ARBA00022777"/>
    </source>
</evidence>
<keyword evidence="4 9" id="KW-0808">Transferase</keyword>
<sequence length="102" mass="11202">MNILLVCSAGMSTSMLVSKMREAAEVKGVTCEIDAVSASQLNDHLEKVDVLLIGPQVRYMQAQITKQAEPYNVKVDLINQMDYGMMKGENVLNQAIQLAEGK</sequence>
<protein>
    <submittedName>
        <fullName evidence="9">Phosphotransferase enzyme IIB component</fullName>
    </submittedName>
</protein>
<dbReference type="PATRIC" id="fig|1246626.3.peg.431"/>
<dbReference type="AlphaFoldDB" id="A0A060LSR7"/>
<keyword evidence="6" id="KW-0418">Kinase</keyword>
<accession>A0A060LSR7</accession>
<proteinExistence type="predicted"/>
<evidence type="ECO:0000256" key="3">
    <source>
        <dbReference type="ARBA" id="ARBA00022597"/>
    </source>
</evidence>
<evidence type="ECO:0000259" key="8">
    <source>
        <dbReference type="PROSITE" id="PS51100"/>
    </source>
</evidence>
<dbReference type="Gene3D" id="3.40.50.2300">
    <property type="match status" value="1"/>
</dbReference>
<evidence type="ECO:0000256" key="1">
    <source>
        <dbReference type="ARBA" id="ARBA00022448"/>
    </source>
</evidence>
<dbReference type="InterPro" id="IPR003501">
    <property type="entry name" value="PTS_EIIB_2/3"/>
</dbReference>
<dbReference type="eggNOG" id="COG1440">
    <property type="taxonomic scope" value="Bacteria"/>
</dbReference>
<dbReference type="InterPro" id="IPR051819">
    <property type="entry name" value="PTS_sugar-specific_EIIB"/>
</dbReference>
<dbReference type="Proteomes" id="UP000027142">
    <property type="component" value="Chromosome"/>
</dbReference>
<keyword evidence="10" id="KW-1185">Reference proteome</keyword>
<reference evidence="9 10" key="1">
    <citation type="journal article" date="2014" name="Gene">
        <title>A comparative genomic analysis of the alkalitolerant soil bacterium Bacillus lehensis G1.</title>
        <authorList>
            <person name="Noor Y.M."/>
            <person name="Samsulrizal N.H."/>
            <person name="Jema'on N.A."/>
            <person name="Low K.O."/>
            <person name="Ramli A.N."/>
            <person name="Alias N.I."/>
            <person name="Damis S.I."/>
            <person name="Fuzi S.F."/>
            <person name="Isa M.N."/>
            <person name="Murad A.M."/>
            <person name="Raih M.F."/>
            <person name="Bakar F.D."/>
            <person name="Najimudin N."/>
            <person name="Mahadi N.M."/>
            <person name="Illias R.M."/>
        </authorList>
    </citation>
    <scope>NUCLEOTIDE SEQUENCE [LARGE SCALE GENOMIC DNA]</scope>
    <source>
        <strain evidence="9 10">G1</strain>
    </source>
</reference>
<organism evidence="9 10">
    <name type="scientific">Shouchella lehensis G1</name>
    <dbReference type="NCBI Taxonomy" id="1246626"/>
    <lineage>
        <taxon>Bacteria</taxon>
        <taxon>Bacillati</taxon>
        <taxon>Bacillota</taxon>
        <taxon>Bacilli</taxon>
        <taxon>Bacillales</taxon>
        <taxon>Bacillaceae</taxon>
        <taxon>Shouchella</taxon>
    </lineage>
</organism>
<dbReference type="RefSeq" id="WP_038476689.1">
    <property type="nucleotide sequence ID" value="NZ_CP003923.1"/>
</dbReference>
<name>A0A060LSR7_9BACI</name>
<dbReference type="CDD" id="cd05564">
    <property type="entry name" value="PTS_IIB_chitobiose_lichenan"/>
    <property type="match status" value="1"/>
</dbReference>
<gene>
    <name evidence="9" type="ORF">BleG1_0442</name>
</gene>
<keyword evidence="3" id="KW-0762">Sugar transport</keyword>
<keyword evidence="1" id="KW-0813">Transport</keyword>
<dbReference type="InterPro" id="IPR013012">
    <property type="entry name" value="PTS_EIIB_3"/>
</dbReference>
<evidence type="ECO:0000256" key="7">
    <source>
        <dbReference type="PROSITE-ProRule" id="PRU00423"/>
    </source>
</evidence>
<keyword evidence="2" id="KW-0597">Phosphoprotein</keyword>